<dbReference type="EMBL" id="JADGJH010001174">
    <property type="protein sequence ID" value="KAJ3117324.1"/>
    <property type="molecule type" value="Genomic_DNA"/>
</dbReference>
<reference evidence="1" key="1">
    <citation type="submission" date="2020-05" db="EMBL/GenBank/DDBJ databases">
        <title>Phylogenomic resolution of chytrid fungi.</title>
        <authorList>
            <person name="Stajich J.E."/>
            <person name="Amses K."/>
            <person name="Simmons R."/>
            <person name="Seto K."/>
            <person name="Myers J."/>
            <person name="Bonds A."/>
            <person name="Quandt C.A."/>
            <person name="Barry K."/>
            <person name="Liu P."/>
            <person name="Grigoriev I."/>
            <person name="Longcore J.E."/>
            <person name="James T.Y."/>
        </authorList>
    </citation>
    <scope>NUCLEOTIDE SEQUENCE</scope>
    <source>
        <strain evidence="1">JEL0513</strain>
    </source>
</reference>
<evidence type="ECO:0000313" key="1">
    <source>
        <dbReference type="EMBL" id="KAJ3117324.1"/>
    </source>
</evidence>
<keyword evidence="2" id="KW-1185">Reference proteome</keyword>
<dbReference type="Proteomes" id="UP001211907">
    <property type="component" value="Unassembled WGS sequence"/>
</dbReference>
<proteinExistence type="predicted"/>
<evidence type="ECO:0000313" key="2">
    <source>
        <dbReference type="Proteomes" id="UP001211907"/>
    </source>
</evidence>
<name>A0AAD5XGM6_9FUNG</name>
<protein>
    <submittedName>
        <fullName evidence="1">Uncharacterized protein</fullName>
    </submittedName>
</protein>
<organism evidence="1 2">
    <name type="scientific">Physocladia obscura</name>
    <dbReference type="NCBI Taxonomy" id="109957"/>
    <lineage>
        <taxon>Eukaryota</taxon>
        <taxon>Fungi</taxon>
        <taxon>Fungi incertae sedis</taxon>
        <taxon>Chytridiomycota</taxon>
        <taxon>Chytridiomycota incertae sedis</taxon>
        <taxon>Chytridiomycetes</taxon>
        <taxon>Chytridiales</taxon>
        <taxon>Chytriomycetaceae</taxon>
        <taxon>Physocladia</taxon>
    </lineage>
</organism>
<gene>
    <name evidence="1" type="ORF">HK100_000851</name>
</gene>
<comment type="caution">
    <text evidence="1">The sequence shown here is derived from an EMBL/GenBank/DDBJ whole genome shotgun (WGS) entry which is preliminary data.</text>
</comment>
<feature type="non-terminal residue" evidence="1">
    <location>
        <position position="195"/>
    </location>
</feature>
<dbReference type="AlphaFoldDB" id="A0AAD5XGM6"/>
<accession>A0AAD5XGM6</accession>
<sequence>MALDASRDAFAKWMRGELQKPQQEFHEDLQRIRLNWIYPILREFNRLPEQDADSSESDDGTYVGRATKAICRLLPYSGPTEPTRTEGAIPRHLASTRIEPVIDPFQDVKSLLQKYGPLASKRYTTTRQEFSDSYDTPVSAERRRYQGSDVAEMKMRLTEQIRQSLYYVAAMTNKTNGYHLFIGEKLIQLLDEFRK</sequence>